<dbReference type="SUPFAM" id="SSF54593">
    <property type="entry name" value="Glyoxalase/Bleomycin resistance protein/Dihydroxybiphenyl dioxygenase"/>
    <property type="match status" value="1"/>
</dbReference>
<proteinExistence type="inferred from homology"/>
<dbReference type="Gene3D" id="3.10.180.10">
    <property type="entry name" value="2,3-Dihydroxybiphenyl 1,2-Dioxygenase, domain 1"/>
    <property type="match status" value="1"/>
</dbReference>
<dbReference type="InterPro" id="IPR000335">
    <property type="entry name" value="Bleomycin-R"/>
</dbReference>
<gene>
    <name evidence="5" type="ORF">ABAZ39_32730</name>
    <name evidence="6" type="ORF">C1S70_19760</name>
</gene>
<dbReference type="EMBL" id="POWG01000022">
    <property type="protein sequence ID" value="PNQ97141.1"/>
    <property type="molecule type" value="Genomic_DNA"/>
</dbReference>
<evidence type="ECO:0000313" key="7">
    <source>
        <dbReference type="Proteomes" id="UP000027186"/>
    </source>
</evidence>
<dbReference type="RefSeq" id="WP_040138310.1">
    <property type="nucleotide sequence ID" value="NZ_CP007797.1"/>
</dbReference>
<organism evidence="5 7">
    <name type="scientific">Azospirillum argentinense</name>
    <dbReference type="NCBI Taxonomy" id="2970906"/>
    <lineage>
        <taxon>Bacteria</taxon>
        <taxon>Pseudomonadati</taxon>
        <taxon>Pseudomonadota</taxon>
        <taxon>Alphaproteobacteria</taxon>
        <taxon>Rhodospirillales</taxon>
        <taxon>Azospirillaceae</taxon>
        <taxon>Azospirillum</taxon>
    </lineage>
</organism>
<dbReference type="Proteomes" id="UP000236268">
    <property type="component" value="Unassembled WGS sequence"/>
</dbReference>
<feature type="domain" description="VOC" evidence="4">
    <location>
        <begin position="4"/>
        <end position="121"/>
    </location>
</feature>
<keyword evidence="3" id="KW-0046">Antibiotic resistance</keyword>
<dbReference type="Pfam" id="PF00903">
    <property type="entry name" value="Glyoxalase"/>
    <property type="match status" value="1"/>
</dbReference>
<dbReference type="KEGG" id="abq:ABAZ39_32730"/>
<evidence type="ECO:0000313" key="5">
    <source>
        <dbReference type="EMBL" id="AIB16605.1"/>
    </source>
</evidence>
<sequence>MAVEFERVTPILPVRDVRAALAHYRRLGFEASAYTDTDEDPFYGFLAWGDVTLHLTRVPNLEPARSTVACYLYVNDADALYAAWQAAKVDGRLTAPADTPYGLREFAHIDPDGNLLRIGAPITPNPT</sequence>
<evidence type="ECO:0000256" key="1">
    <source>
        <dbReference type="ARBA" id="ARBA00011051"/>
    </source>
</evidence>
<evidence type="ECO:0000313" key="6">
    <source>
        <dbReference type="EMBL" id="PNQ97141.1"/>
    </source>
</evidence>
<protein>
    <recommendedName>
        <fullName evidence="2">Bleomycin resistance protein</fullName>
    </recommendedName>
</protein>
<accession>A0A2K1FX62</accession>
<dbReference type="InterPro" id="IPR037523">
    <property type="entry name" value="VOC_core"/>
</dbReference>
<keyword evidence="5" id="KW-0614">Plasmid</keyword>
<evidence type="ECO:0000313" key="8">
    <source>
        <dbReference type="Proteomes" id="UP000236268"/>
    </source>
</evidence>
<dbReference type="InterPro" id="IPR029068">
    <property type="entry name" value="Glyas_Bleomycin-R_OHBP_Dase"/>
</dbReference>
<name>A0A060DV92_9PROT</name>
<geneLocation type="plasmid" evidence="6">
    <name>p12unnamed</name>
</geneLocation>
<reference evidence="5 7" key="1">
    <citation type="journal article" date="2014" name="Genome Announc.">
        <title>Complete Genome Sequence of the Model Rhizosphere Strain Azospirillum brasilense Az39, Successfully Applied in Agriculture.</title>
        <authorList>
            <person name="Rivera D."/>
            <person name="Revale S."/>
            <person name="Molina R."/>
            <person name="Gualpa J."/>
            <person name="Puente M."/>
            <person name="Maroniche G."/>
            <person name="Paris G."/>
            <person name="Baker D."/>
            <person name="Clavijo B."/>
            <person name="McLay K."/>
            <person name="Spaepen S."/>
            <person name="Perticari A."/>
            <person name="Vazquez M."/>
            <person name="Wisniewski-Dye F."/>
            <person name="Watkins C."/>
            <person name="Martinez-Abarca F."/>
            <person name="Vanderleyden J."/>
            <person name="Cassan F."/>
        </authorList>
    </citation>
    <scope>NUCLEOTIDE SEQUENCE [LARGE SCALE GENOMIC DNA]</scope>
    <source>
        <strain evidence="5 7">Az39</strain>
        <plasmid evidence="5">AbAZ39_p4</plasmid>
    </source>
</reference>
<dbReference type="GO" id="GO:0046677">
    <property type="term" value="P:response to antibiotic"/>
    <property type="evidence" value="ECO:0007669"/>
    <property type="project" value="UniProtKB-KW"/>
</dbReference>
<reference evidence="6 8" key="2">
    <citation type="submission" date="2018-01" db="EMBL/GenBank/DDBJ databases">
        <title>Whole genome sequence of Azospirillum brasilense REC3 isolated from strawberry roots.</title>
        <authorList>
            <person name="Fontana C.A."/>
            <person name="Salazar S.M."/>
            <person name="Bassi D."/>
            <person name="Puglisi E."/>
            <person name="Lovaisa N.C."/>
            <person name="Toffoli L.M."/>
            <person name="Pedraza R."/>
            <person name="Cocconcelli P.S."/>
        </authorList>
    </citation>
    <scope>NUCLEOTIDE SEQUENCE [LARGE SCALE GENOMIC DNA]</scope>
    <source>
        <strain evidence="6 8">REC3</strain>
        <plasmid evidence="6">p12unnamed</plasmid>
    </source>
</reference>
<evidence type="ECO:0000256" key="3">
    <source>
        <dbReference type="ARBA" id="ARBA00023251"/>
    </source>
</evidence>
<dbReference type="Proteomes" id="UP000027186">
    <property type="component" value="Plasmid AbAZ39_p4"/>
</dbReference>
<evidence type="ECO:0000259" key="4">
    <source>
        <dbReference type="PROSITE" id="PS51819"/>
    </source>
</evidence>
<evidence type="ECO:0000256" key="2">
    <source>
        <dbReference type="ARBA" id="ARBA00021572"/>
    </source>
</evidence>
<dbReference type="AlphaFoldDB" id="A0A060DV92"/>
<dbReference type="EMBL" id="CP007797">
    <property type="protein sequence ID" value="AIB16605.1"/>
    <property type="molecule type" value="Genomic_DNA"/>
</dbReference>
<dbReference type="InterPro" id="IPR004360">
    <property type="entry name" value="Glyas_Fos-R_dOase_dom"/>
</dbReference>
<dbReference type="CDD" id="cd08349">
    <property type="entry name" value="BLMA_like"/>
    <property type="match status" value="1"/>
</dbReference>
<accession>A0A060DV92</accession>
<dbReference type="OrthoDB" id="9791602at2"/>
<geneLocation type="plasmid" evidence="5 7">
    <name>AbAZ39_p4</name>
</geneLocation>
<comment type="similarity">
    <text evidence="1">Belongs to the bleomycin resistance protein family.</text>
</comment>
<dbReference type="PROSITE" id="PS51819">
    <property type="entry name" value="VOC"/>
    <property type="match status" value="1"/>
</dbReference>